<evidence type="ECO:0000313" key="4">
    <source>
        <dbReference type="EMBL" id="NHK29694.1"/>
    </source>
</evidence>
<dbReference type="InterPro" id="IPR051909">
    <property type="entry name" value="MFP_Cation_Efflux"/>
</dbReference>
<evidence type="ECO:0000256" key="2">
    <source>
        <dbReference type="SAM" id="MobiDB-lite"/>
    </source>
</evidence>
<protein>
    <submittedName>
        <fullName evidence="4">Biotin/lipoyl-binding protein</fullName>
    </submittedName>
</protein>
<evidence type="ECO:0000313" key="5">
    <source>
        <dbReference type="Proteomes" id="UP000818603"/>
    </source>
</evidence>
<feature type="non-terminal residue" evidence="4">
    <location>
        <position position="152"/>
    </location>
</feature>
<evidence type="ECO:0000256" key="3">
    <source>
        <dbReference type="SAM" id="SignalP"/>
    </source>
</evidence>
<name>A0ABX0HT21_9PROT</name>
<feature type="chain" id="PRO_5047425413" evidence="3">
    <location>
        <begin position="20"/>
        <end position="152"/>
    </location>
</feature>
<dbReference type="Gene3D" id="2.40.50.100">
    <property type="match status" value="1"/>
</dbReference>
<evidence type="ECO:0000256" key="1">
    <source>
        <dbReference type="ARBA" id="ARBA00022448"/>
    </source>
</evidence>
<dbReference type="InterPro" id="IPR011053">
    <property type="entry name" value="Single_hybrid_motif"/>
</dbReference>
<dbReference type="EMBL" id="VCJR02000007">
    <property type="protein sequence ID" value="NHK29694.1"/>
    <property type="molecule type" value="Genomic_DNA"/>
</dbReference>
<keyword evidence="1" id="KW-0813">Transport</keyword>
<dbReference type="PROSITE" id="PS51257">
    <property type="entry name" value="PROKAR_LIPOPROTEIN"/>
    <property type="match status" value="1"/>
</dbReference>
<accession>A0ABX0HT21</accession>
<feature type="region of interest" description="Disordered" evidence="2">
    <location>
        <begin position="35"/>
        <end position="60"/>
    </location>
</feature>
<feature type="signal peptide" evidence="3">
    <location>
        <begin position="1"/>
        <end position="19"/>
    </location>
</feature>
<reference evidence="4 5" key="1">
    <citation type="submission" date="2020-02" db="EMBL/GenBank/DDBJ databases">
        <title>Genome sequence of Parvularcula flava strain NH6-79.</title>
        <authorList>
            <person name="Abdul Karim M.H."/>
            <person name="Lam M.Q."/>
            <person name="Chen S.J."/>
            <person name="Yahya A."/>
            <person name="Shahir S."/>
            <person name="Shamsir M.S."/>
            <person name="Chong C.S."/>
        </authorList>
    </citation>
    <scope>NUCLEOTIDE SEQUENCE [LARGE SCALE GENOMIC DNA]</scope>
    <source>
        <strain evidence="4 5">NH6-79</strain>
    </source>
</reference>
<dbReference type="RefSeq" id="WP_155142985.1">
    <property type="nucleotide sequence ID" value="NZ_VCJR02000007.1"/>
</dbReference>
<keyword evidence="3" id="KW-0732">Signal</keyword>
<dbReference type="PANTHER" id="PTHR30097">
    <property type="entry name" value="CATION EFFLUX SYSTEM PROTEIN CUSB"/>
    <property type="match status" value="1"/>
</dbReference>
<sequence>MKKILILMIVLIFSIPLVSGCGEETADTGAQADHAAYEGDAHEEGDDEHGHEDEADIVEMSQSAASAAGITLAKAELQKTSDDLELPAEIRTNPDRVANLSSPVSGIVTKLMVSEGDHVIAGQSLAVISSRELADLKAEYLASVSAEDLART</sequence>
<dbReference type="SUPFAM" id="SSF51230">
    <property type="entry name" value="Single hybrid motif"/>
    <property type="match status" value="1"/>
</dbReference>
<dbReference type="PANTHER" id="PTHR30097:SF4">
    <property type="entry name" value="SLR6042 PROTEIN"/>
    <property type="match status" value="1"/>
</dbReference>
<keyword evidence="5" id="KW-1185">Reference proteome</keyword>
<organism evidence="4 5">
    <name type="scientific">Aquisalinus luteolus</name>
    <dbReference type="NCBI Taxonomy" id="1566827"/>
    <lineage>
        <taxon>Bacteria</taxon>
        <taxon>Pseudomonadati</taxon>
        <taxon>Pseudomonadota</taxon>
        <taxon>Alphaproteobacteria</taxon>
        <taxon>Parvularculales</taxon>
        <taxon>Parvularculaceae</taxon>
        <taxon>Aquisalinus</taxon>
    </lineage>
</organism>
<comment type="caution">
    <text evidence="4">The sequence shown here is derived from an EMBL/GenBank/DDBJ whole genome shotgun (WGS) entry which is preliminary data.</text>
</comment>
<feature type="compositionally biased region" description="Basic and acidic residues" evidence="2">
    <location>
        <begin position="35"/>
        <end position="52"/>
    </location>
</feature>
<gene>
    <name evidence="4" type="ORF">FF098_017440</name>
</gene>
<dbReference type="Proteomes" id="UP000818603">
    <property type="component" value="Unassembled WGS sequence"/>
</dbReference>
<proteinExistence type="predicted"/>